<dbReference type="AlphaFoldDB" id="A0A1G2CAQ0"/>
<dbReference type="EMBL" id="MHKX01000021">
    <property type="protein sequence ID" value="OGY97859.1"/>
    <property type="molecule type" value="Genomic_DNA"/>
</dbReference>
<sequence>MSNRKLWSLVIGLGVVIVGLLLAYIFVPVPDRSGRQTVPADWVTYHSAKYGFEVRHPADWTVAVTEGVEPKINIYKMGEMAKPPFIHHNNVTQVSIFPKGVGTEGVDGETTTSTVKFAEPVEQATDFILSDGSRWATYVTFDKRPASWEPFGFVWASVQVNDPSSECVLDGQVLPLNQCDLGDRPEGAKMVLGGTINKADRGIEEHILATLRFVMVPGPASVRGMIDCLPHKGDGPTTAECAIGLKGDDGKYYGLLGLSQEDIVSGKWTTGVRVLISGTLAAAPESNYDIAGSITVRKIEADAAN</sequence>
<dbReference type="STRING" id="1798647.A2855_02180"/>
<feature type="transmembrane region" description="Helical" evidence="1">
    <location>
        <begin position="6"/>
        <end position="27"/>
    </location>
</feature>
<keyword evidence="1" id="KW-0472">Membrane</keyword>
<protein>
    <submittedName>
        <fullName evidence="2">Uncharacterized protein</fullName>
    </submittedName>
</protein>
<name>A0A1G2CAQ0_9BACT</name>
<proteinExistence type="predicted"/>
<organism evidence="2 3">
    <name type="scientific">Candidatus Liptonbacteria bacterium RIFCSPHIGHO2_01_FULL_57_28</name>
    <dbReference type="NCBI Taxonomy" id="1798647"/>
    <lineage>
        <taxon>Bacteria</taxon>
        <taxon>Candidatus Liptoniibacteriota</taxon>
    </lineage>
</organism>
<keyword evidence="1" id="KW-1133">Transmembrane helix</keyword>
<reference evidence="2 3" key="1">
    <citation type="journal article" date="2016" name="Nat. Commun.">
        <title>Thousands of microbial genomes shed light on interconnected biogeochemical processes in an aquifer system.</title>
        <authorList>
            <person name="Anantharaman K."/>
            <person name="Brown C.T."/>
            <person name="Hug L.A."/>
            <person name="Sharon I."/>
            <person name="Castelle C.J."/>
            <person name="Probst A.J."/>
            <person name="Thomas B.C."/>
            <person name="Singh A."/>
            <person name="Wilkins M.J."/>
            <person name="Karaoz U."/>
            <person name="Brodie E.L."/>
            <person name="Williams K.H."/>
            <person name="Hubbard S.S."/>
            <person name="Banfield J.F."/>
        </authorList>
    </citation>
    <scope>NUCLEOTIDE SEQUENCE [LARGE SCALE GENOMIC DNA]</scope>
</reference>
<accession>A0A1G2CAQ0</accession>
<evidence type="ECO:0000313" key="3">
    <source>
        <dbReference type="Proteomes" id="UP000179059"/>
    </source>
</evidence>
<gene>
    <name evidence="2" type="ORF">A2855_02180</name>
</gene>
<evidence type="ECO:0000313" key="2">
    <source>
        <dbReference type="EMBL" id="OGY97859.1"/>
    </source>
</evidence>
<comment type="caution">
    <text evidence="2">The sequence shown here is derived from an EMBL/GenBank/DDBJ whole genome shotgun (WGS) entry which is preliminary data.</text>
</comment>
<evidence type="ECO:0000256" key="1">
    <source>
        <dbReference type="SAM" id="Phobius"/>
    </source>
</evidence>
<dbReference type="Proteomes" id="UP000179059">
    <property type="component" value="Unassembled WGS sequence"/>
</dbReference>
<keyword evidence="1" id="KW-0812">Transmembrane</keyword>